<keyword evidence="3" id="KW-0808">Transferase</keyword>
<feature type="compositionally biased region" description="Basic and acidic residues" evidence="1">
    <location>
        <begin position="665"/>
        <end position="678"/>
    </location>
</feature>
<organism evidence="3">
    <name type="scientific">Tanacetum cinerariifolium</name>
    <name type="common">Dalmatian daisy</name>
    <name type="synonym">Chrysanthemum cinerariifolium</name>
    <dbReference type="NCBI Taxonomy" id="118510"/>
    <lineage>
        <taxon>Eukaryota</taxon>
        <taxon>Viridiplantae</taxon>
        <taxon>Streptophyta</taxon>
        <taxon>Embryophyta</taxon>
        <taxon>Tracheophyta</taxon>
        <taxon>Spermatophyta</taxon>
        <taxon>Magnoliopsida</taxon>
        <taxon>eudicotyledons</taxon>
        <taxon>Gunneridae</taxon>
        <taxon>Pentapetalae</taxon>
        <taxon>asterids</taxon>
        <taxon>campanulids</taxon>
        <taxon>Asterales</taxon>
        <taxon>Asteraceae</taxon>
        <taxon>Asteroideae</taxon>
        <taxon>Anthemideae</taxon>
        <taxon>Anthemidinae</taxon>
        <taxon>Tanacetum</taxon>
    </lineage>
</organism>
<gene>
    <name evidence="3" type="ORF">Tci_006584</name>
</gene>
<dbReference type="InterPro" id="IPR026960">
    <property type="entry name" value="RVT-Znf"/>
</dbReference>
<dbReference type="PANTHER" id="PTHR33116:SF79">
    <property type="entry name" value="REVERSE TRANSCRIPTASE DOMAIN, ZINC FINGER, CCHC-TYPE-RELATED"/>
    <property type="match status" value="1"/>
</dbReference>
<sequence length="1198" mass="136689">MSKLDRFLVSEGIFSIFPSITALCLDRHLSDHRPILLREVYSDFGPIPFRFYHSWISRLLYDVGSRIRECIVLVKKSIKNELSDIDKEVDRGVVSDTNLFRHLELQRKLHDINHMEAKDSFQNSKIKWAIEGDENLKFFHGIINKKRSQLEIRGVFDNGLWCTDPGKVKEVFFNHFEARFKKPVAHRFMLNFPFNKRLSDMQAADLERNVSREEIWLAVWNCGENKSPDVLEAFRFCQTWCKWIRGTFSSARASVLVNDSPSNEFSFHCRLKQGDPLSPYLFILIMESLHMSSSRAVDEGLFKGVHLQGSISISHLFYADDAMFIEEWSDANLKGVMVGECMSRHQAWDDTVLKLRSRLSNWKVKTLSIGDRLTLLKSVIGASPLYNMSIFKKITWAAWDKILASKKNGGLGVSSFYALNRAFLLKWVWRFISQDGPIWFRVIQALYGPSIVSHPVNLSSNWCSIVRELHLLTDKELDKEVLVADKIKVVVGHSFRRPVRAGSEHQQMVDLNSLLESVSLSQSHDRWFCDLTCDGEFRVKEVRNFLDNLFLPSDFESTRWVKYIPIKINVFAWRARRDYLPTRANLNRRGIILNSSTCHLCQSYEEDINHVLFRCELAQIIIRRICRWWELDWQGLMSFSDWQSWISSIRLPSKVKNMLEGALGDPKKGNPGKKKEDESCPVYDTDNEKDVEPASKYDIDEDELVTEDEECTSKGKVCNMIIDEGSCENVVSTYMVKKLALKTVDHPEPYQLSWLKKRNVVKVSKRCFLQFSSGKKYQEGYLKVASIDDKLGFTTIKRISRLENFGLVLELCGLFISIWIMVEHEGDPKKGNPGKKKEGESSGSGTVAMVAMSSGINPDAVSTLGHPADQALSVLQDKIDLKGFQSFKPCELIFFDNQWHSEPYDDERDNNDGGGINSSSVKPAVESVSVDSTFTADPYASTSNKSADSSNVSNHELDSVDKLGSINTKGGADDDGAALYDDENIYEGEGLDLYNLNMLLQENINEDRTKGGQSIRRSSRNLNKTFVPKSFNDVVLDSKWVDAINSEIEALNRNNTWVITDLPKGRKPIGSDCFCGLRLGQMHYSQKTITGYAVYLGDSLVSWISKRQYVLAKSSAEAEYKAISSVAREIAANPVIHERTKHFEIDLFFLREKIAEGVFKNVKIKSDDNVSDLFTNGLLVFDHKRFCDLLHLKDHFHA</sequence>
<name>A0A6L2JCI3_TANCI</name>
<keyword evidence="3" id="KW-0548">Nucleotidyltransferase</keyword>
<feature type="region of interest" description="Disordered" evidence="1">
    <location>
        <begin position="662"/>
        <end position="689"/>
    </location>
</feature>
<keyword evidence="3" id="KW-0695">RNA-directed DNA polymerase</keyword>
<dbReference type="Pfam" id="PF13966">
    <property type="entry name" value="zf-RVT"/>
    <property type="match status" value="1"/>
</dbReference>
<dbReference type="AlphaFoldDB" id="A0A6L2JCI3"/>
<dbReference type="EMBL" id="BKCJ010000596">
    <property type="protein sequence ID" value="GEU34606.1"/>
    <property type="molecule type" value="Genomic_DNA"/>
</dbReference>
<dbReference type="CDD" id="cd09272">
    <property type="entry name" value="RNase_HI_RT_Ty1"/>
    <property type="match status" value="1"/>
</dbReference>
<feature type="domain" description="Reverse transcriptase zinc-binding" evidence="2">
    <location>
        <begin position="548"/>
        <end position="619"/>
    </location>
</feature>
<evidence type="ECO:0000256" key="1">
    <source>
        <dbReference type="SAM" id="MobiDB-lite"/>
    </source>
</evidence>
<protein>
    <submittedName>
        <fullName evidence="3">RNA-directed DNA polymerase, eukaryota</fullName>
    </submittedName>
</protein>
<dbReference type="GO" id="GO:0003964">
    <property type="term" value="F:RNA-directed DNA polymerase activity"/>
    <property type="evidence" value="ECO:0007669"/>
    <property type="project" value="UniProtKB-KW"/>
</dbReference>
<feature type="region of interest" description="Disordered" evidence="1">
    <location>
        <begin position="902"/>
        <end position="924"/>
    </location>
</feature>
<dbReference type="PANTHER" id="PTHR33116">
    <property type="entry name" value="REVERSE TRANSCRIPTASE ZINC-BINDING DOMAIN-CONTAINING PROTEIN-RELATED-RELATED"/>
    <property type="match status" value="1"/>
</dbReference>
<comment type="caution">
    <text evidence="3">The sequence shown here is derived from an EMBL/GenBank/DDBJ whole genome shotgun (WGS) entry which is preliminary data.</text>
</comment>
<reference evidence="3" key="1">
    <citation type="journal article" date="2019" name="Sci. Rep.">
        <title>Draft genome of Tanacetum cinerariifolium, the natural source of mosquito coil.</title>
        <authorList>
            <person name="Yamashiro T."/>
            <person name="Shiraishi A."/>
            <person name="Satake H."/>
            <person name="Nakayama K."/>
        </authorList>
    </citation>
    <scope>NUCLEOTIDE SEQUENCE</scope>
</reference>
<accession>A0A6L2JCI3</accession>
<proteinExistence type="predicted"/>
<evidence type="ECO:0000313" key="3">
    <source>
        <dbReference type="EMBL" id="GEU34606.1"/>
    </source>
</evidence>
<evidence type="ECO:0000259" key="2">
    <source>
        <dbReference type="Pfam" id="PF13966"/>
    </source>
</evidence>